<dbReference type="SUPFAM" id="SSF56112">
    <property type="entry name" value="Protein kinase-like (PK-like)"/>
    <property type="match status" value="1"/>
</dbReference>
<feature type="coiled-coil region" evidence="7">
    <location>
        <begin position="60"/>
        <end position="94"/>
    </location>
</feature>
<dbReference type="CDD" id="cd16655">
    <property type="entry name" value="RING-Ubox_WDSUB1-like"/>
    <property type="match status" value="1"/>
</dbReference>
<dbReference type="InterPro" id="IPR001245">
    <property type="entry name" value="Ser-Thr/Tyr_kinase_cat_dom"/>
</dbReference>
<dbReference type="InterPro" id="IPR011009">
    <property type="entry name" value="Kinase-like_dom_sf"/>
</dbReference>
<dbReference type="EC" id="2.3.2.27" evidence="4"/>
<dbReference type="Gene3D" id="1.10.510.10">
    <property type="entry name" value="Transferase(Phosphotransferase) domain 1"/>
    <property type="match status" value="1"/>
</dbReference>
<evidence type="ECO:0000259" key="8">
    <source>
        <dbReference type="PROSITE" id="PS50011"/>
    </source>
</evidence>
<dbReference type="InterPro" id="IPR003613">
    <property type="entry name" value="Ubox_domain"/>
</dbReference>
<dbReference type="GO" id="GO:0005524">
    <property type="term" value="F:ATP binding"/>
    <property type="evidence" value="ECO:0007669"/>
    <property type="project" value="InterPro"/>
</dbReference>
<dbReference type="Gene3D" id="3.30.40.10">
    <property type="entry name" value="Zinc/RING finger domain, C3HC4 (zinc finger)"/>
    <property type="match status" value="1"/>
</dbReference>
<dbReference type="PROSITE" id="PS51698">
    <property type="entry name" value="U_BOX"/>
    <property type="match status" value="1"/>
</dbReference>
<dbReference type="InterPro" id="IPR013083">
    <property type="entry name" value="Znf_RING/FYVE/PHD"/>
</dbReference>
<reference evidence="10 11" key="1">
    <citation type="journal article" date="2024" name="Plant J.">
        <title>Genome sequences and population genomics reveal climatic adaptation and genomic divergence between two closely related sweetgum species.</title>
        <authorList>
            <person name="Xu W.Q."/>
            <person name="Ren C.Q."/>
            <person name="Zhang X.Y."/>
            <person name="Comes H.P."/>
            <person name="Liu X.H."/>
            <person name="Li Y.G."/>
            <person name="Kettle C.J."/>
            <person name="Jalonen R."/>
            <person name="Gaisberger H."/>
            <person name="Ma Y.Z."/>
            <person name="Qiu Y.X."/>
        </authorList>
    </citation>
    <scope>NUCLEOTIDE SEQUENCE [LARGE SCALE GENOMIC DNA]</scope>
    <source>
        <strain evidence="10">Hangzhou</strain>
    </source>
</reference>
<accession>A0AAP0WZD3</accession>
<name>A0AAP0WZD3_LIQFO</name>
<comment type="pathway">
    <text evidence="3">Protein modification; protein ubiquitination.</text>
</comment>
<feature type="domain" description="U-box" evidence="9">
    <location>
        <begin position="395"/>
        <end position="469"/>
    </location>
</feature>
<dbReference type="GO" id="GO:0016567">
    <property type="term" value="P:protein ubiquitination"/>
    <property type="evidence" value="ECO:0007669"/>
    <property type="project" value="InterPro"/>
</dbReference>
<evidence type="ECO:0000256" key="6">
    <source>
        <dbReference type="ARBA" id="ARBA00022786"/>
    </source>
</evidence>
<dbReference type="GO" id="GO:0004672">
    <property type="term" value="F:protein kinase activity"/>
    <property type="evidence" value="ECO:0007669"/>
    <property type="project" value="InterPro"/>
</dbReference>
<keyword evidence="11" id="KW-1185">Reference proteome</keyword>
<dbReference type="Pfam" id="PF07714">
    <property type="entry name" value="PK_Tyr_Ser-Thr"/>
    <property type="match status" value="1"/>
</dbReference>
<comment type="function">
    <text evidence="2">Functions as an E3 ubiquitin ligase.</text>
</comment>
<evidence type="ECO:0000313" key="11">
    <source>
        <dbReference type="Proteomes" id="UP001415857"/>
    </source>
</evidence>
<keyword evidence="7" id="KW-0175">Coiled coil</keyword>
<dbReference type="EMBL" id="JBBPBK010000005">
    <property type="protein sequence ID" value="KAK9284992.1"/>
    <property type="molecule type" value="Genomic_DNA"/>
</dbReference>
<dbReference type="GO" id="GO:0061630">
    <property type="term" value="F:ubiquitin protein ligase activity"/>
    <property type="evidence" value="ECO:0007669"/>
    <property type="project" value="UniProtKB-EC"/>
</dbReference>
<keyword evidence="5" id="KW-0808">Transferase</keyword>
<evidence type="ECO:0000256" key="5">
    <source>
        <dbReference type="ARBA" id="ARBA00022679"/>
    </source>
</evidence>
<dbReference type="AlphaFoldDB" id="A0AAP0WZD3"/>
<dbReference type="Proteomes" id="UP001415857">
    <property type="component" value="Unassembled WGS sequence"/>
</dbReference>
<evidence type="ECO:0000256" key="2">
    <source>
        <dbReference type="ARBA" id="ARBA00003861"/>
    </source>
</evidence>
<keyword evidence="6" id="KW-0833">Ubl conjugation pathway</keyword>
<dbReference type="PANTHER" id="PTHR45647:SF56">
    <property type="entry name" value="U-BOX DOMAIN-CONTAINING PROTEIN 50-RELATED"/>
    <property type="match status" value="1"/>
</dbReference>
<dbReference type="Gene3D" id="3.30.200.20">
    <property type="entry name" value="Phosphorylase Kinase, domain 1"/>
    <property type="match status" value="1"/>
</dbReference>
<sequence length="471" mass="53151">MMSRIEIQKDLDATKENVSEVRNDIRESRSRLNSIMELQSELSTKLHSSSLARSHAETQLEKAVIARADMVREIEDLRRQRDVLQRRIEFCREKDAIGMVSRFGELSCSYREYTAEEIRLATDDFSERLRLKSGGDWTNVYKGRMNHATVAIKKLSSVHGLSQEGFQAKVKLLSQIRHPRLVAMIGICSGLNCIVFEYMHNGSLRDTLFSSHRNSRKKNRTLRWPDRIRIAAEVCSGLSFLHLAEPRPIIHGNLNPSNILLDRNLYAKIHGFGLPRCHDEFDGSSDVRAFGLLMLMLLTGRNWAGQVDEAMVMNSAALIGVLDKMAGEWPLDLAEEFAGIAMKCLSIDQVPNTDLSITSVMRELDRLRKKAAALADTRGCEVVIEGGANPEDTSDVPSVFLCPIFQDVMQNPHVAADGFSYELEAIEEWLGMGHNTSPMTNLQLEHNHLTPNHTLRSLIQDWNNRRSTSAP</sequence>
<proteinExistence type="predicted"/>
<evidence type="ECO:0000256" key="3">
    <source>
        <dbReference type="ARBA" id="ARBA00004906"/>
    </source>
</evidence>
<evidence type="ECO:0000259" key="9">
    <source>
        <dbReference type="PROSITE" id="PS51698"/>
    </source>
</evidence>
<evidence type="ECO:0000256" key="4">
    <source>
        <dbReference type="ARBA" id="ARBA00012483"/>
    </source>
</evidence>
<dbReference type="InterPro" id="IPR051348">
    <property type="entry name" value="U-box_ubiquitin_ligases"/>
</dbReference>
<organism evidence="10 11">
    <name type="scientific">Liquidambar formosana</name>
    <name type="common">Formosan gum</name>
    <dbReference type="NCBI Taxonomy" id="63359"/>
    <lineage>
        <taxon>Eukaryota</taxon>
        <taxon>Viridiplantae</taxon>
        <taxon>Streptophyta</taxon>
        <taxon>Embryophyta</taxon>
        <taxon>Tracheophyta</taxon>
        <taxon>Spermatophyta</taxon>
        <taxon>Magnoliopsida</taxon>
        <taxon>eudicotyledons</taxon>
        <taxon>Gunneridae</taxon>
        <taxon>Pentapetalae</taxon>
        <taxon>Saxifragales</taxon>
        <taxon>Altingiaceae</taxon>
        <taxon>Liquidambar</taxon>
    </lineage>
</organism>
<feature type="coiled-coil region" evidence="7">
    <location>
        <begin position="4"/>
        <end position="31"/>
    </location>
</feature>
<evidence type="ECO:0000256" key="1">
    <source>
        <dbReference type="ARBA" id="ARBA00000900"/>
    </source>
</evidence>
<comment type="caution">
    <text evidence="10">The sequence shown here is derived from an EMBL/GenBank/DDBJ whole genome shotgun (WGS) entry which is preliminary data.</text>
</comment>
<dbReference type="InterPro" id="IPR000719">
    <property type="entry name" value="Prot_kinase_dom"/>
</dbReference>
<evidence type="ECO:0000256" key="7">
    <source>
        <dbReference type="SAM" id="Coils"/>
    </source>
</evidence>
<dbReference type="SMART" id="SM00504">
    <property type="entry name" value="Ubox"/>
    <property type="match status" value="1"/>
</dbReference>
<dbReference type="SUPFAM" id="SSF57850">
    <property type="entry name" value="RING/U-box"/>
    <property type="match status" value="1"/>
</dbReference>
<dbReference type="PANTHER" id="PTHR45647">
    <property type="entry name" value="OS02G0152300 PROTEIN"/>
    <property type="match status" value="1"/>
</dbReference>
<feature type="domain" description="Protein kinase" evidence="8">
    <location>
        <begin position="126"/>
        <end position="367"/>
    </location>
</feature>
<gene>
    <name evidence="10" type="ORF">L1049_024174</name>
</gene>
<dbReference type="Pfam" id="PF04564">
    <property type="entry name" value="U-box"/>
    <property type="match status" value="1"/>
</dbReference>
<dbReference type="PROSITE" id="PS50011">
    <property type="entry name" value="PROTEIN_KINASE_DOM"/>
    <property type="match status" value="1"/>
</dbReference>
<comment type="catalytic activity">
    <reaction evidence="1">
        <text>S-ubiquitinyl-[E2 ubiquitin-conjugating enzyme]-L-cysteine + [acceptor protein]-L-lysine = [E2 ubiquitin-conjugating enzyme]-L-cysteine + N(6)-ubiquitinyl-[acceptor protein]-L-lysine.</text>
        <dbReference type="EC" id="2.3.2.27"/>
    </reaction>
</comment>
<evidence type="ECO:0000313" key="10">
    <source>
        <dbReference type="EMBL" id="KAK9284992.1"/>
    </source>
</evidence>
<protein>
    <recommendedName>
        <fullName evidence="4">RING-type E3 ubiquitin transferase</fullName>
        <ecNumber evidence="4">2.3.2.27</ecNumber>
    </recommendedName>
</protein>